<feature type="domain" description="G-protein coupled receptors family 1 profile" evidence="6">
    <location>
        <begin position="29"/>
        <end position="316"/>
    </location>
</feature>
<dbReference type="GO" id="GO:0007189">
    <property type="term" value="P:adenylate cyclase-activating G protein-coupled receptor signaling pathway"/>
    <property type="evidence" value="ECO:0007669"/>
    <property type="project" value="TreeGrafter"/>
</dbReference>
<name>A0A3Q1H3I8_ANATE</name>
<evidence type="ECO:0000313" key="8">
    <source>
        <dbReference type="Proteomes" id="UP000265040"/>
    </source>
</evidence>
<sequence>MKLNCILSGDQIDVLSTVYLVLLTPSVIASFSVLVVSIVRWRHLKEQVHLLVQLALADLLAALILLSATVINKVNTDNNVAICKFILPLSLAFYFISFVLVVVYAWKSKNAIQGWRARPAEDEVAQSQCKKKIIAIPVYVMVWLIPIALYLAYVLTPFINSSTPIPITDISANGVFRNDSKYYTSCILFLHVCRGRCSDAEKFHDTFIRVFLVLVVILVMLSCSVIYYHVGKWYERHQHHSLFPVEGDGRSRRRSKRIFSTARNMVMVVLFCWAPALILLFTLMISTNVQQPSLFGLYIIQAASVSLQGFLNSMVYAWRRPNFTEAVLGENTPLVAHDHLAFFDESLRNSSYC</sequence>
<dbReference type="AlphaFoldDB" id="A0A3Q1H3I8"/>
<dbReference type="STRING" id="64144.ENSATEP00000001845"/>
<reference evidence="7" key="1">
    <citation type="submission" date="2021-04" db="EMBL/GenBank/DDBJ databases">
        <authorList>
            <consortium name="Wellcome Sanger Institute Data Sharing"/>
        </authorList>
    </citation>
    <scope>NUCLEOTIDE SEQUENCE [LARGE SCALE GENOMIC DNA]</scope>
</reference>
<feature type="transmembrane region" description="Helical" evidence="5">
    <location>
        <begin position="86"/>
        <end position="106"/>
    </location>
</feature>
<keyword evidence="2 5" id="KW-0812">Transmembrane</keyword>
<dbReference type="PANTHER" id="PTHR23112:SF36">
    <property type="entry name" value="SI:DKEY-30C15.2 PROTEIN"/>
    <property type="match status" value="1"/>
</dbReference>
<dbReference type="GeneID" id="113165353"/>
<evidence type="ECO:0000259" key="6">
    <source>
        <dbReference type="PROSITE" id="PS50262"/>
    </source>
</evidence>
<dbReference type="Proteomes" id="UP000265040">
    <property type="component" value="Chromosome 6"/>
</dbReference>
<keyword evidence="8" id="KW-1185">Reference proteome</keyword>
<reference evidence="7" key="3">
    <citation type="submission" date="2025-09" db="UniProtKB">
        <authorList>
            <consortium name="Ensembl"/>
        </authorList>
    </citation>
    <scope>IDENTIFICATION</scope>
</reference>
<dbReference type="Ensembl" id="ENSATET00000001868.3">
    <property type="protein sequence ID" value="ENSATEP00000001845.1"/>
    <property type="gene ID" value="ENSATEG00000001329.3"/>
</dbReference>
<dbReference type="GO" id="GO:0005886">
    <property type="term" value="C:plasma membrane"/>
    <property type="evidence" value="ECO:0007669"/>
    <property type="project" value="TreeGrafter"/>
</dbReference>
<reference evidence="7" key="2">
    <citation type="submission" date="2025-08" db="UniProtKB">
        <authorList>
            <consortium name="Ensembl"/>
        </authorList>
    </citation>
    <scope>IDENTIFICATION</scope>
</reference>
<proteinExistence type="predicted"/>
<feature type="transmembrane region" description="Helical" evidence="5">
    <location>
        <begin position="133"/>
        <end position="153"/>
    </location>
</feature>
<dbReference type="GO" id="GO:0004930">
    <property type="term" value="F:G protein-coupled receptor activity"/>
    <property type="evidence" value="ECO:0007669"/>
    <property type="project" value="InterPro"/>
</dbReference>
<evidence type="ECO:0000256" key="4">
    <source>
        <dbReference type="ARBA" id="ARBA00023136"/>
    </source>
</evidence>
<dbReference type="OrthoDB" id="9892611at2759"/>
<dbReference type="RefSeq" id="XP_026220557.1">
    <property type="nucleotide sequence ID" value="XM_026364772.1"/>
</dbReference>
<dbReference type="InParanoid" id="A0A3Q1H3I8"/>
<dbReference type="PANTHER" id="PTHR23112">
    <property type="entry name" value="G PROTEIN-COUPLED RECEPTOR 157-RELATED"/>
    <property type="match status" value="1"/>
</dbReference>
<evidence type="ECO:0000256" key="2">
    <source>
        <dbReference type="ARBA" id="ARBA00022692"/>
    </source>
</evidence>
<feature type="transmembrane region" description="Helical" evidence="5">
    <location>
        <begin position="51"/>
        <end position="71"/>
    </location>
</feature>
<protein>
    <recommendedName>
        <fullName evidence="6">G-protein coupled receptors family 1 profile domain-containing protein</fullName>
    </recommendedName>
</protein>
<evidence type="ECO:0000313" key="7">
    <source>
        <dbReference type="Ensembl" id="ENSATEP00000001845.1"/>
    </source>
</evidence>
<dbReference type="Gene3D" id="1.20.1070.10">
    <property type="entry name" value="Rhodopsin 7-helix transmembrane proteins"/>
    <property type="match status" value="1"/>
</dbReference>
<comment type="subcellular location">
    <subcellularLocation>
        <location evidence="1">Membrane</location>
        <topology evidence="1">Multi-pass membrane protein</topology>
    </subcellularLocation>
</comment>
<feature type="transmembrane region" description="Helical" evidence="5">
    <location>
        <begin position="18"/>
        <end position="39"/>
    </location>
</feature>
<keyword evidence="4 5" id="KW-0472">Membrane</keyword>
<evidence type="ECO:0000256" key="3">
    <source>
        <dbReference type="ARBA" id="ARBA00022989"/>
    </source>
</evidence>
<dbReference type="InterPro" id="IPR017452">
    <property type="entry name" value="GPCR_Rhodpsn_7TM"/>
</dbReference>
<keyword evidence="3 5" id="KW-1133">Transmembrane helix</keyword>
<dbReference type="PRINTS" id="PR00237">
    <property type="entry name" value="GPCRRHODOPSN"/>
</dbReference>
<dbReference type="SUPFAM" id="SSF81321">
    <property type="entry name" value="Family A G protein-coupled receptor-like"/>
    <property type="match status" value="1"/>
</dbReference>
<organism evidence="7 8">
    <name type="scientific">Anabas testudineus</name>
    <name type="common">Climbing perch</name>
    <name type="synonym">Anthias testudineus</name>
    <dbReference type="NCBI Taxonomy" id="64144"/>
    <lineage>
        <taxon>Eukaryota</taxon>
        <taxon>Metazoa</taxon>
        <taxon>Chordata</taxon>
        <taxon>Craniata</taxon>
        <taxon>Vertebrata</taxon>
        <taxon>Euteleostomi</taxon>
        <taxon>Actinopterygii</taxon>
        <taxon>Neopterygii</taxon>
        <taxon>Teleostei</taxon>
        <taxon>Neoteleostei</taxon>
        <taxon>Acanthomorphata</taxon>
        <taxon>Anabantaria</taxon>
        <taxon>Anabantiformes</taxon>
        <taxon>Anabantoidei</taxon>
        <taxon>Anabantidae</taxon>
        <taxon>Anabas</taxon>
    </lineage>
</organism>
<evidence type="ECO:0000256" key="5">
    <source>
        <dbReference type="SAM" id="Phobius"/>
    </source>
</evidence>
<feature type="transmembrane region" description="Helical" evidence="5">
    <location>
        <begin position="297"/>
        <end position="318"/>
    </location>
</feature>
<evidence type="ECO:0000256" key="1">
    <source>
        <dbReference type="ARBA" id="ARBA00004141"/>
    </source>
</evidence>
<dbReference type="InterPro" id="IPR000276">
    <property type="entry name" value="GPCR_Rhodpsn"/>
</dbReference>
<accession>A0A3Q1H3I8</accession>
<dbReference type="OMA" id="YGWLRRN"/>
<feature type="transmembrane region" description="Helical" evidence="5">
    <location>
        <begin position="262"/>
        <end position="285"/>
    </location>
</feature>
<dbReference type="PROSITE" id="PS50262">
    <property type="entry name" value="G_PROTEIN_RECEP_F1_2"/>
    <property type="match status" value="1"/>
</dbReference>
<dbReference type="GeneTree" id="ENSGT00660000097187"/>
<feature type="transmembrane region" description="Helical" evidence="5">
    <location>
        <begin position="208"/>
        <end position="230"/>
    </location>
</feature>